<keyword evidence="1" id="KW-0812">Transmembrane</keyword>
<dbReference type="OrthoDB" id="1467737at2"/>
<dbReference type="Proteomes" id="UP000007435">
    <property type="component" value="Chromosome"/>
</dbReference>
<dbReference type="EMBL" id="CP002305">
    <property type="protein sequence ID" value="ADQ18566.1"/>
    <property type="molecule type" value="Genomic_DNA"/>
</dbReference>
<keyword evidence="1" id="KW-1133">Transmembrane helix</keyword>
<gene>
    <name evidence="2" type="ordered locus">Lbys_2904</name>
</gene>
<dbReference type="STRING" id="649349.Lbys_2904"/>
<reference key="1">
    <citation type="submission" date="2010-11" db="EMBL/GenBank/DDBJ databases">
        <title>The complete genome of Leadbetterella byssophila DSM 17132.</title>
        <authorList>
            <consortium name="US DOE Joint Genome Institute (JGI-PGF)"/>
            <person name="Lucas S."/>
            <person name="Copeland A."/>
            <person name="Lapidus A."/>
            <person name="Glavina del Rio T."/>
            <person name="Dalin E."/>
            <person name="Tice H."/>
            <person name="Bruce D."/>
            <person name="Goodwin L."/>
            <person name="Pitluck S."/>
            <person name="Kyrpides N."/>
            <person name="Mavromatis K."/>
            <person name="Ivanova N."/>
            <person name="Teshima H."/>
            <person name="Brettin T."/>
            <person name="Detter J.C."/>
            <person name="Han C."/>
            <person name="Tapia R."/>
            <person name="Land M."/>
            <person name="Hauser L."/>
            <person name="Markowitz V."/>
            <person name="Cheng J.-F."/>
            <person name="Hugenholtz P."/>
            <person name="Woyke T."/>
            <person name="Wu D."/>
            <person name="Tindall B."/>
            <person name="Pomrenke H.G."/>
            <person name="Brambilla E."/>
            <person name="Klenk H.-P."/>
            <person name="Eisen J.A."/>
        </authorList>
    </citation>
    <scope>NUCLEOTIDE SEQUENCE [LARGE SCALE GENOMIC DNA]</scope>
    <source>
        <strain>DSM 17132</strain>
    </source>
</reference>
<feature type="transmembrane region" description="Helical" evidence="1">
    <location>
        <begin position="7"/>
        <end position="33"/>
    </location>
</feature>
<dbReference type="eggNOG" id="ENOG5033075">
    <property type="taxonomic scope" value="Bacteria"/>
</dbReference>
<feature type="transmembrane region" description="Helical" evidence="1">
    <location>
        <begin position="96"/>
        <end position="119"/>
    </location>
</feature>
<name>E4RSJ6_LEAB4</name>
<proteinExistence type="predicted"/>
<protein>
    <recommendedName>
        <fullName evidence="4">Small multi-drug export protein</fullName>
    </recommendedName>
</protein>
<dbReference type="RefSeq" id="WP_013409598.1">
    <property type="nucleotide sequence ID" value="NC_014655.1"/>
</dbReference>
<evidence type="ECO:0000313" key="3">
    <source>
        <dbReference type="Proteomes" id="UP000007435"/>
    </source>
</evidence>
<evidence type="ECO:0000313" key="2">
    <source>
        <dbReference type="EMBL" id="ADQ18566.1"/>
    </source>
</evidence>
<evidence type="ECO:0008006" key="4">
    <source>
        <dbReference type="Google" id="ProtNLM"/>
    </source>
</evidence>
<dbReference type="AlphaFoldDB" id="E4RSJ6"/>
<keyword evidence="3" id="KW-1185">Reference proteome</keyword>
<reference evidence="2 3" key="2">
    <citation type="journal article" date="2011" name="Stand. Genomic Sci.">
        <title>Complete genome sequence of Leadbetterella byssophila type strain (4M15).</title>
        <authorList>
            <person name="Abt B."/>
            <person name="Teshima H."/>
            <person name="Lucas S."/>
            <person name="Lapidus A."/>
            <person name="Del Rio T.G."/>
            <person name="Nolan M."/>
            <person name="Tice H."/>
            <person name="Cheng J.F."/>
            <person name="Pitluck S."/>
            <person name="Liolios K."/>
            <person name="Pagani I."/>
            <person name="Ivanova N."/>
            <person name="Mavromatis K."/>
            <person name="Pati A."/>
            <person name="Tapia R."/>
            <person name="Han C."/>
            <person name="Goodwin L."/>
            <person name="Chen A."/>
            <person name="Palaniappan K."/>
            <person name="Land M."/>
            <person name="Hauser L."/>
            <person name="Chang Y.J."/>
            <person name="Jeffries C.D."/>
            <person name="Rohde M."/>
            <person name="Goker M."/>
            <person name="Tindall B.J."/>
            <person name="Detter J.C."/>
            <person name="Woyke T."/>
            <person name="Bristow J."/>
            <person name="Eisen J.A."/>
            <person name="Markowitz V."/>
            <person name="Hugenholtz P."/>
            <person name="Klenk H.P."/>
            <person name="Kyrpides N.C."/>
        </authorList>
    </citation>
    <scope>NUCLEOTIDE SEQUENCE [LARGE SCALE GENOMIC DNA]</scope>
    <source>
        <strain evidence="3">DSM 17132 / JCM 16389 / KACC 11308 / NBRC 106382 / 4M15</strain>
    </source>
</reference>
<sequence length="154" mass="17119">MDPISEYIAVALAATFKFVGGPVAGIALGMSLIETTLCSAAGMMLTVFLITYGNNWLRTSKFGERLRAIFGFTSLKKKRRVFTRMNRLAVKVKARLGLWGVALLTPFLFTPVLGTFLALKFRFPKNEILQKMLICGLVAGLIQTLALHYLRIIF</sequence>
<dbReference type="KEGG" id="lby:Lbys_2904"/>
<feature type="transmembrane region" description="Helical" evidence="1">
    <location>
        <begin position="131"/>
        <end position="150"/>
    </location>
</feature>
<feature type="transmembrane region" description="Helical" evidence="1">
    <location>
        <begin position="39"/>
        <end position="57"/>
    </location>
</feature>
<accession>E4RSJ6</accession>
<dbReference type="HOGENOM" id="CLU_127575_0_0_10"/>
<organism evidence="2 3">
    <name type="scientific">Leadbetterella byssophila (strain DSM 17132 / JCM 16389 / KACC 11308 / NBRC 106382 / 4M15)</name>
    <dbReference type="NCBI Taxonomy" id="649349"/>
    <lineage>
        <taxon>Bacteria</taxon>
        <taxon>Pseudomonadati</taxon>
        <taxon>Bacteroidota</taxon>
        <taxon>Cytophagia</taxon>
        <taxon>Cytophagales</taxon>
        <taxon>Leadbetterellaceae</taxon>
        <taxon>Leadbetterella</taxon>
    </lineage>
</organism>
<evidence type="ECO:0000256" key="1">
    <source>
        <dbReference type="SAM" id="Phobius"/>
    </source>
</evidence>
<keyword evidence="1" id="KW-0472">Membrane</keyword>